<dbReference type="EMBL" id="JPGY02000001">
    <property type="protein sequence ID" value="KRU14436.1"/>
    <property type="molecule type" value="Genomic_DNA"/>
</dbReference>
<dbReference type="AlphaFoldDB" id="A0A0H3J6B5"/>
<evidence type="ECO:0000313" key="2">
    <source>
        <dbReference type="EMBL" id="KRU14436.1"/>
    </source>
</evidence>
<accession>A0A0H3J6B5</accession>
<evidence type="ECO:0000313" key="1">
    <source>
        <dbReference type="EMBL" id="AJA53539.1"/>
    </source>
</evidence>
<dbReference type="Proteomes" id="UP000028042">
    <property type="component" value="Unassembled WGS sequence"/>
</dbReference>
<reference evidence="2 3" key="3">
    <citation type="journal article" name="Genome Announc.">
        <title>Improved Draft Genome Sequence of Clostridium pasteurianum Strain ATCC 6013 (DSM 525) Using a Hybrid Next-Generation Sequencing Approach.</title>
        <authorList>
            <person name="Pyne M.E."/>
            <person name="Utturkar S."/>
            <person name="Brown S.D."/>
            <person name="Moo-Young M."/>
            <person name="Chung D.A."/>
            <person name="Chou C.P."/>
        </authorList>
    </citation>
    <scope>NUCLEOTIDE SEQUENCE [LARGE SCALE GENOMIC DNA]</scope>
    <source>
        <strain evidence="2 3">ATCC 6013</strain>
    </source>
</reference>
<keyword evidence="4" id="KW-1185">Reference proteome</keyword>
<sequence length="55" mass="6615">MKKKFFNLYQANIFIEKGAICTGCGIEKYKAFVEFEMNDLFNELQYKWDKHILSK</sequence>
<reference evidence="2" key="2">
    <citation type="submission" date="2015-10" db="EMBL/GenBank/DDBJ databases">
        <title>Improved Draft Genome Sequence of Clostridium pasteurianum Strain ATCC 6013 (DSM 525) Using a Hybrid Next-Generation Sequencing Approach.</title>
        <authorList>
            <person name="Pyne M.E."/>
            <person name="Utturkar S.M."/>
            <person name="Brown S.D."/>
            <person name="Moo-Young M."/>
            <person name="Chung D.A."/>
            <person name="Chou P.C."/>
        </authorList>
    </citation>
    <scope>NUCLEOTIDE SEQUENCE</scope>
    <source>
        <strain evidence="2">ATCC 6013</strain>
    </source>
</reference>
<name>A0A0H3J6B5_CLOPA</name>
<protein>
    <submittedName>
        <fullName evidence="1">Uncharacterized protein</fullName>
    </submittedName>
</protein>
<dbReference type="EMBL" id="CP009268">
    <property type="protein sequence ID" value="AJA53539.1"/>
    <property type="molecule type" value="Genomic_DNA"/>
</dbReference>
<organism evidence="1 4">
    <name type="scientific">Clostridium pasteurianum DSM 525 = ATCC 6013</name>
    <dbReference type="NCBI Taxonomy" id="1262449"/>
    <lineage>
        <taxon>Bacteria</taxon>
        <taxon>Bacillati</taxon>
        <taxon>Bacillota</taxon>
        <taxon>Clostridia</taxon>
        <taxon>Eubacteriales</taxon>
        <taxon>Clostridiaceae</taxon>
        <taxon>Clostridium</taxon>
    </lineage>
</organism>
<dbReference type="eggNOG" id="ENOG5030BU3">
    <property type="taxonomic scope" value="Bacteria"/>
</dbReference>
<dbReference type="GeneID" id="93076251"/>
<dbReference type="RefSeq" id="WP_155760390.1">
    <property type="nucleotide sequence ID" value="NZ_ANZB01000008.1"/>
</dbReference>
<dbReference type="Proteomes" id="UP000030905">
    <property type="component" value="Chromosome"/>
</dbReference>
<reference evidence="1 4" key="1">
    <citation type="journal article" date="2015" name="Genome Announc.">
        <title>Complete Genome Sequence of the Nitrogen-Fixing and Solvent-Producing Clostridium pasteurianum DSM 525.</title>
        <authorList>
            <person name="Poehlein A."/>
            <person name="Grosse-Honebrink A."/>
            <person name="Zhang Y."/>
            <person name="Minton N.P."/>
            <person name="Daniel R."/>
        </authorList>
    </citation>
    <scope>NUCLEOTIDE SEQUENCE [LARGE SCALE GENOMIC DNA]</scope>
    <source>
        <strain evidence="1">DSM 525</strain>
        <strain evidence="4">DSM 525 / ATCC 6013</strain>
    </source>
</reference>
<dbReference type="KEGG" id="cpae:CPAST_c34900"/>
<dbReference type="KEGG" id="cpat:CLPA_c34900"/>
<proteinExistence type="predicted"/>
<evidence type="ECO:0000313" key="3">
    <source>
        <dbReference type="Proteomes" id="UP000028042"/>
    </source>
</evidence>
<evidence type="ECO:0000313" key="4">
    <source>
        <dbReference type="Proteomes" id="UP000030905"/>
    </source>
</evidence>
<gene>
    <name evidence="1" type="ORF">CLPA_c34900</name>
    <name evidence="2" type="ORF">CP6013_03694</name>
</gene>
<dbReference type="PATRIC" id="fig|1262449.7.peg.3535"/>